<protein>
    <submittedName>
        <fullName evidence="1">Uncharacterized protein</fullName>
    </submittedName>
</protein>
<reference evidence="2" key="1">
    <citation type="journal article" date="2023" name="Nat. Plants">
        <title>Single-cell RNA sequencing provides a high-resolution roadmap for understanding the multicellular compartmentation of specialized metabolism.</title>
        <authorList>
            <person name="Sun S."/>
            <person name="Shen X."/>
            <person name="Li Y."/>
            <person name="Li Y."/>
            <person name="Wang S."/>
            <person name="Li R."/>
            <person name="Zhang H."/>
            <person name="Shen G."/>
            <person name="Guo B."/>
            <person name="Wei J."/>
            <person name="Xu J."/>
            <person name="St-Pierre B."/>
            <person name="Chen S."/>
            <person name="Sun C."/>
        </authorList>
    </citation>
    <scope>NUCLEOTIDE SEQUENCE [LARGE SCALE GENOMIC DNA]</scope>
</reference>
<organism evidence="1 2">
    <name type="scientific">Catharanthus roseus</name>
    <name type="common">Madagascar periwinkle</name>
    <name type="synonym">Vinca rosea</name>
    <dbReference type="NCBI Taxonomy" id="4058"/>
    <lineage>
        <taxon>Eukaryota</taxon>
        <taxon>Viridiplantae</taxon>
        <taxon>Streptophyta</taxon>
        <taxon>Embryophyta</taxon>
        <taxon>Tracheophyta</taxon>
        <taxon>Spermatophyta</taxon>
        <taxon>Magnoliopsida</taxon>
        <taxon>eudicotyledons</taxon>
        <taxon>Gunneridae</taxon>
        <taxon>Pentapetalae</taxon>
        <taxon>asterids</taxon>
        <taxon>lamiids</taxon>
        <taxon>Gentianales</taxon>
        <taxon>Apocynaceae</taxon>
        <taxon>Rauvolfioideae</taxon>
        <taxon>Vinceae</taxon>
        <taxon>Catharanthinae</taxon>
        <taxon>Catharanthus</taxon>
    </lineage>
</organism>
<evidence type="ECO:0000313" key="1">
    <source>
        <dbReference type="EMBL" id="KAI5678440.1"/>
    </source>
</evidence>
<keyword evidence="2" id="KW-1185">Reference proteome</keyword>
<name>A0ACC0C0I6_CATRO</name>
<accession>A0ACC0C0I6</accession>
<gene>
    <name evidence="1" type="ORF">M9H77_09390</name>
</gene>
<dbReference type="EMBL" id="CM044702">
    <property type="protein sequence ID" value="KAI5678440.1"/>
    <property type="molecule type" value="Genomic_DNA"/>
</dbReference>
<dbReference type="Proteomes" id="UP001060085">
    <property type="component" value="Linkage Group LG02"/>
</dbReference>
<sequence length="182" mass="20652">MVKLYSWTKDRSILGIRYNLFQKLAGTNWKGDHAEKHGAKNKSNSAKGRWASLTSLINKNAYDAIDVLKAMMDPFVHVHKATILQESLLGLSNTPVVLSPIYLQKKLLEKISENIFEKVHLVSLICAHPSLIAEHEVFFYHKSMLEELKISPEAGVKTQFAIELVRLSKVRGEKVLIFNQLL</sequence>
<proteinExistence type="predicted"/>
<evidence type="ECO:0000313" key="2">
    <source>
        <dbReference type="Proteomes" id="UP001060085"/>
    </source>
</evidence>
<comment type="caution">
    <text evidence="1">The sequence shown here is derived from an EMBL/GenBank/DDBJ whole genome shotgun (WGS) entry which is preliminary data.</text>
</comment>